<dbReference type="Proteomes" id="UP001500518">
    <property type="component" value="Unassembled WGS sequence"/>
</dbReference>
<evidence type="ECO:0000256" key="8">
    <source>
        <dbReference type="SAM" id="Coils"/>
    </source>
</evidence>
<evidence type="ECO:0000256" key="5">
    <source>
        <dbReference type="ARBA" id="ARBA00022692"/>
    </source>
</evidence>
<reference evidence="12" key="1">
    <citation type="journal article" date="2019" name="Int. J. Syst. Evol. Microbiol.">
        <title>The Global Catalogue of Microorganisms (GCM) 10K type strain sequencing project: providing services to taxonomists for standard genome sequencing and annotation.</title>
        <authorList>
            <consortium name="The Broad Institute Genomics Platform"/>
            <consortium name="The Broad Institute Genome Sequencing Center for Infectious Disease"/>
            <person name="Wu L."/>
            <person name="Ma J."/>
        </authorList>
    </citation>
    <scope>NUCLEOTIDE SEQUENCE [LARGE SCALE GENOMIC DNA]</scope>
    <source>
        <strain evidence="12">JCM 18014</strain>
    </source>
</reference>
<dbReference type="InterPro" id="IPR051906">
    <property type="entry name" value="TolC-like"/>
</dbReference>
<proteinExistence type="inferred from homology"/>
<dbReference type="PANTHER" id="PTHR30026">
    <property type="entry name" value="OUTER MEMBRANE PROTEIN TOLC"/>
    <property type="match status" value="1"/>
</dbReference>
<evidence type="ECO:0000256" key="6">
    <source>
        <dbReference type="ARBA" id="ARBA00023136"/>
    </source>
</evidence>
<keyword evidence="3" id="KW-0813">Transport</keyword>
<feature type="compositionally biased region" description="Acidic residues" evidence="9">
    <location>
        <begin position="477"/>
        <end position="488"/>
    </location>
</feature>
<feature type="compositionally biased region" description="Pro residues" evidence="9">
    <location>
        <begin position="498"/>
        <end position="509"/>
    </location>
</feature>
<protein>
    <submittedName>
        <fullName evidence="11">TolC family outer membrane protein</fullName>
    </submittedName>
</protein>
<keyword evidence="5" id="KW-0812">Transmembrane</keyword>
<keyword evidence="8" id="KW-0175">Coiled coil</keyword>
<organism evidence="11 12">
    <name type="scientific">Erythrobacter westpacificensis</name>
    <dbReference type="NCBI Taxonomy" id="1055231"/>
    <lineage>
        <taxon>Bacteria</taxon>
        <taxon>Pseudomonadati</taxon>
        <taxon>Pseudomonadota</taxon>
        <taxon>Alphaproteobacteria</taxon>
        <taxon>Sphingomonadales</taxon>
        <taxon>Erythrobacteraceae</taxon>
        <taxon>Erythrobacter/Porphyrobacter group</taxon>
        <taxon>Erythrobacter</taxon>
    </lineage>
</organism>
<dbReference type="InterPro" id="IPR003423">
    <property type="entry name" value="OMP_efflux"/>
</dbReference>
<feature type="coiled-coil region" evidence="8">
    <location>
        <begin position="179"/>
        <end position="206"/>
    </location>
</feature>
<dbReference type="RefSeq" id="WP_346031173.1">
    <property type="nucleotide sequence ID" value="NZ_BAABHV010000001.1"/>
</dbReference>
<evidence type="ECO:0000256" key="3">
    <source>
        <dbReference type="ARBA" id="ARBA00022448"/>
    </source>
</evidence>
<keyword evidence="12" id="KW-1185">Reference proteome</keyword>
<name>A0ABP9JVT0_9SPHN</name>
<evidence type="ECO:0000256" key="10">
    <source>
        <dbReference type="SAM" id="SignalP"/>
    </source>
</evidence>
<keyword evidence="10" id="KW-0732">Signal</keyword>
<comment type="similarity">
    <text evidence="2">Belongs to the outer membrane factor (OMF) (TC 1.B.17) family.</text>
</comment>
<dbReference type="PANTHER" id="PTHR30026:SF22">
    <property type="entry name" value="OUTER MEMBRANE EFFLUX PROTEIN"/>
    <property type="match status" value="1"/>
</dbReference>
<comment type="subcellular location">
    <subcellularLocation>
        <location evidence="1">Cell outer membrane</location>
    </subcellularLocation>
</comment>
<evidence type="ECO:0000313" key="12">
    <source>
        <dbReference type="Proteomes" id="UP001500518"/>
    </source>
</evidence>
<dbReference type="InterPro" id="IPR010130">
    <property type="entry name" value="T1SS_OMP_TolC"/>
</dbReference>
<dbReference type="EMBL" id="BAABHV010000001">
    <property type="protein sequence ID" value="GAA5045911.1"/>
    <property type="molecule type" value="Genomic_DNA"/>
</dbReference>
<evidence type="ECO:0000256" key="4">
    <source>
        <dbReference type="ARBA" id="ARBA00022452"/>
    </source>
</evidence>
<feature type="signal peptide" evidence="10">
    <location>
        <begin position="1"/>
        <end position="23"/>
    </location>
</feature>
<keyword evidence="6" id="KW-0472">Membrane</keyword>
<gene>
    <name evidence="11" type="ORF">GCM10023208_00870</name>
</gene>
<feature type="chain" id="PRO_5047085054" evidence="10">
    <location>
        <begin position="24"/>
        <end position="509"/>
    </location>
</feature>
<dbReference type="SUPFAM" id="SSF56954">
    <property type="entry name" value="Outer membrane efflux proteins (OEP)"/>
    <property type="match status" value="1"/>
</dbReference>
<evidence type="ECO:0000313" key="11">
    <source>
        <dbReference type="EMBL" id="GAA5045911.1"/>
    </source>
</evidence>
<evidence type="ECO:0000256" key="1">
    <source>
        <dbReference type="ARBA" id="ARBA00004442"/>
    </source>
</evidence>
<keyword evidence="4" id="KW-1134">Transmembrane beta strand</keyword>
<dbReference type="Gene3D" id="1.20.1600.10">
    <property type="entry name" value="Outer membrane efflux proteins (OEP)"/>
    <property type="match status" value="1"/>
</dbReference>
<dbReference type="NCBIfam" id="TIGR01844">
    <property type="entry name" value="type_I_sec_TolC"/>
    <property type="match status" value="1"/>
</dbReference>
<keyword evidence="7" id="KW-0998">Cell outer membrane</keyword>
<evidence type="ECO:0000256" key="9">
    <source>
        <dbReference type="SAM" id="MobiDB-lite"/>
    </source>
</evidence>
<feature type="region of interest" description="Disordered" evidence="9">
    <location>
        <begin position="459"/>
        <end position="509"/>
    </location>
</feature>
<evidence type="ECO:0000256" key="7">
    <source>
        <dbReference type="ARBA" id="ARBA00023237"/>
    </source>
</evidence>
<dbReference type="Pfam" id="PF02321">
    <property type="entry name" value="OEP"/>
    <property type="match status" value="2"/>
</dbReference>
<evidence type="ECO:0000256" key="2">
    <source>
        <dbReference type="ARBA" id="ARBA00007613"/>
    </source>
</evidence>
<comment type="caution">
    <text evidence="11">The sequence shown here is derived from an EMBL/GenBank/DDBJ whole genome shotgun (WGS) entry which is preliminary data.</text>
</comment>
<sequence length="509" mass="53924">MRNSLRLATALAGVCLLAAPASADTLKEALTRAYQDNPTLEAARAQLRATDENVVIQRAQGLPSVNTTTTYSEFLVQNSTSFIAPERQLNASVDLGVPLYQGGAVKNGVLAAENRVDAGRADLRGTESSVFADVVAIYMDVILNEALVSLSANNVEVLSINLEATSDRFEIGDLTRTDVAQSESRLAVARGDLQTAEANLVNARERYIALVGTAPTDLQPPPPLPGLPDSVQMAVDVALESNPDLIAAKERADAAGYDIEVAGAGRLPTFSAFTNGGYQNFLGTLGAVPGATADQTATSATAGVRMTLPLFQGGRVAAQQRQATAQAEAALEQVIATERSVIAQTRAIYSSWRAANAIIASSQAAVDAAALSLEGVRAENTVGNRTILDILDAQQELLRAQVQLVTARRNAYVAGFNLLAIMGKAEARDLGLGDEGLLYDPVVNYDRVRGIIWDWQRDPEPEADSSRTVDIPPADGEVPDEDPLDEFGTEIIDYSDTAPPPLETPESNP</sequence>
<accession>A0ABP9JVT0</accession>